<comment type="function">
    <text evidence="6">Catalyzes the 2'-O-methylation of the ribose of cytidine 1402 (C1402) in 16S rRNA.</text>
</comment>
<evidence type="ECO:0000256" key="5">
    <source>
        <dbReference type="ARBA" id="ARBA00022691"/>
    </source>
</evidence>
<dbReference type="EMBL" id="DVOF01000193">
    <property type="protein sequence ID" value="HIV03218.1"/>
    <property type="molecule type" value="Genomic_DNA"/>
</dbReference>
<keyword evidence="3 6" id="KW-0489">Methyltransferase</keyword>
<gene>
    <name evidence="6 8" type="primary">rsmI</name>
    <name evidence="8" type="ORF">IAC74_06545</name>
</gene>
<evidence type="ECO:0000256" key="4">
    <source>
        <dbReference type="ARBA" id="ARBA00022679"/>
    </source>
</evidence>
<dbReference type="PROSITE" id="PS01296">
    <property type="entry name" value="RSMI"/>
    <property type="match status" value="1"/>
</dbReference>
<dbReference type="HAMAP" id="MF_01877">
    <property type="entry name" value="16SrRNA_methyltr_I"/>
    <property type="match status" value="1"/>
</dbReference>
<reference evidence="8" key="2">
    <citation type="journal article" date="2021" name="PeerJ">
        <title>Extensive microbial diversity within the chicken gut microbiome revealed by metagenomics and culture.</title>
        <authorList>
            <person name="Gilroy R."/>
            <person name="Ravi A."/>
            <person name="Getino M."/>
            <person name="Pursley I."/>
            <person name="Horton D.L."/>
            <person name="Alikhan N.F."/>
            <person name="Baker D."/>
            <person name="Gharbi K."/>
            <person name="Hall N."/>
            <person name="Watson M."/>
            <person name="Adriaenssens E.M."/>
            <person name="Foster-Nyarko E."/>
            <person name="Jarju S."/>
            <person name="Secka A."/>
            <person name="Antonio M."/>
            <person name="Oren A."/>
            <person name="Chaudhuri R.R."/>
            <person name="La Ragione R."/>
            <person name="Hildebrand F."/>
            <person name="Pallen M.J."/>
        </authorList>
    </citation>
    <scope>NUCLEOTIDE SEQUENCE</scope>
    <source>
        <strain evidence="8">4920</strain>
    </source>
</reference>
<protein>
    <recommendedName>
        <fullName evidence="6">Ribosomal RNA small subunit methyltransferase I</fullName>
        <ecNumber evidence="6">2.1.1.198</ecNumber>
    </recommendedName>
    <alternativeName>
        <fullName evidence="6">16S rRNA 2'-O-ribose C1402 methyltransferase</fullName>
    </alternativeName>
    <alternativeName>
        <fullName evidence="6">rRNA (cytidine-2'-O-)-methyltransferase RsmI</fullName>
    </alternativeName>
</protein>
<keyword evidence="1 6" id="KW-0963">Cytoplasm</keyword>
<accession>A0A9D1SZY0</accession>
<dbReference type="EC" id="2.1.1.198" evidence="6"/>
<feature type="domain" description="Tetrapyrrole methylase" evidence="7">
    <location>
        <begin position="4"/>
        <end position="202"/>
    </location>
</feature>
<dbReference type="InterPro" id="IPR000878">
    <property type="entry name" value="4pyrrol_Mease"/>
</dbReference>
<evidence type="ECO:0000256" key="2">
    <source>
        <dbReference type="ARBA" id="ARBA00022552"/>
    </source>
</evidence>
<proteinExistence type="inferred from homology"/>
<dbReference type="CDD" id="cd11648">
    <property type="entry name" value="RsmI"/>
    <property type="match status" value="1"/>
</dbReference>
<dbReference type="Proteomes" id="UP000886743">
    <property type="component" value="Unassembled WGS sequence"/>
</dbReference>
<evidence type="ECO:0000313" key="9">
    <source>
        <dbReference type="Proteomes" id="UP000886743"/>
    </source>
</evidence>
<dbReference type="FunFam" id="3.40.1010.10:FF:000007">
    <property type="entry name" value="Ribosomal RNA small subunit methyltransferase I"/>
    <property type="match status" value="1"/>
</dbReference>
<comment type="subcellular location">
    <subcellularLocation>
        <location evidence="6">Cytoplasm</location>
    </subcellularLocation>
</comment>
<dbReference type="GO" id="GO:0070677">
    <property type="term" value="F:rRNA (cytosine-2'-O-)-methyltransferase activity"/>
    <property type="evidence" value="ECO:0007669"/>
    <property type="project" value="UniProtKB-UniRule"/>
</dbReference>
<evidence type="ECO:0000313" key="8">
    <source>
        <dbReference type="EMBL" id="HIV03218.1"/>
    </source>
</evidence>
<dbReference type="NCBIfam" id="TIGR00096">
    <property type="entry name" value="16S rRNA (cytidine(1402)-2'-O)-methyltransferase"/>
    <property type="match status" value="1"/>
</dbReference>
<dbReference type="GO" id="GO:0005737">
    <property type="term" value="C:cytoplasm"/>
    <property type="evidence" value="ECO:0007669"/>
    <property type="project" value="UniProtKB-SubCell"/>
</dbReference>
<evidence type="ECO:0000256" key="3">
    <source>
        <dbReference type="ARBA" id="ARBA00022603"/>
    </source>
</evidence>
<dbReference type="InterPro" id="IPR014776">
    <property type="entry name" value="4pyrrole_Mease_sub2"/>
</dbReference>
<reference evidence="8" key="1">
    <citation type="submission" date="2020-10" db="EMBL/GenBank/DDBJ databases">
        <authorList>
            <person name="Gilroy R."/>
        </authorList>
    </citation>
    <scope>NUCLEOTIDE SEQUENCE</scope>
    <source>
        <strain evidence="8">4920</strain>
    </source>
</reference>
<dbReference type="SUPFAM" id="SSF53790">
    <property type="entry name" value="Tetrapyrrole methylase"/>
    <property type="match status" value="1"/>
</dbReference>
<name>A0A9D1SZY0_9FIRM</name>
<organism evidence="8 9">
    <name type="scientific">Candidatus Aphodoplasma excrementigallinarum</name>
    <dbReference type="NCBI Taxonomy" id="2840673"/>
    <lineage>
        <taxon>Bacteria</taxon>
        <taxon>Bacillati</taxon>
        <taxon>Bacillota</taxon>
        <taxon>Clostridia</taxon>
        <taxon>Eubacteriales</taxon>
        <taxon>Candidatus Aphodoplasma</taxon>
    </lineage>
</organism>
<comment type="similarity">
    <text evidence="6">Belongs to the methyltransferase superfamily. RsmI family.</text>
</comment>
<dbReference type="InterPro" id="IPR008189">
    <property type="entry name" value="rRNA_ssu_MeTfrase_I"/>
</dbReference>
<dbReference type="FunFam" id="3.30.950.10:FF:000002">
    <property type="entry name" value="Ribosomal RNA small subunit methyltransferase I"/>
    <property type="match status" value="1"/>
</dbReference>
<evidence type="ECO:0000256" key="1">
    <source>
        <dbReference type="ARBA" id="ARBA00022490"/>
    </source>
</evidence>
<keyword evidence="4 6" id="KW-0808">Transferase</keyword>
<dbReference type="InterPro" id="IPR014777">
    <property type="entry name" value="4pyrrole_Mease_sub1"/>
</dbReference>
<dbReference type="Pfam" id="PF00590">
    <property type="entry name" value="TP_methylase"/>
    <property type="match status" value="1"/>
</dbReference>
<dbReference type="PANTHER" id="PTHR46111">
    <property type="entry name" value="RIBOSOMAL RNA SMALL SUBUNIT METHYLTRANSFERASE I"/>
    <property type="match status" value="1"/>
</dbReference>
<comment type="catalytic activity">
    <reaction evidence="6">
        <text>cytidine(1402) in 16S rRNA + S-adenosyl-L-methionine = 2'-O-methylcytidine(1402) in 16S rRNA + S-adenosyl-L-homocysteine + H(+)</text>
        <dbReference type="Rhea" id="RHEA:42924"/>
        <dbReference type="Rhea" id="RHEA-COMP:10285"/>
        <dbReference type="Rhea" id="RHEA-COMP:10286"/>
        <dbReference type="ChEBI" id="CHEBI:15378"/>
        <dbReference type="ChEBI" id="CHEBI:57856"/>
        <dbReference type="ChEBI" id="CHEBI:59789"/>
        <dbReference type="ChEBI" id="CHEBI:74495"/>
        <dbReference type="ChEBI" id="CHEBI:82748"/>
        <dbReference type="EC" id="2.1.1.198"/>
    </reaction>
</comment>
<dbReference type="PIRSF" id="PIRSF005917">
    <property type="entry name" value="MTase_YraL"/>
    <property type="match status" value="1"/>
</dbReference>
<dbReference type="Gene3D" id="3.30.950.10">
    <property type="entry name" value="Methyltransferase, Cobalt-precorrin-4 Transmethylase, Domain 2"/>
    <property type="match status" value="1"/>
</dbReference>
<evidence type="ECO:0000259" key="7">
    <source>
        <dbReference type="Pfam" id="PF00590"/>
    </source>
</evidence>
<dbReference type="PANTHER" id="PTHR46111:SF1">
    <property type="entry name" value="RIBOSOMAL RNA SMALL SUBUNIT METHYLTRANSFERASE I"/>
    <property type="match status" value="1"/>
</dbReference>
<keyword evidence="2 6" id="KW-0698">rRNA processing</keyword>
<keyword evidence="5 6" id="KW-0949">S-adenosyl-L-methionine</keyword>
<dbReference type="InterPro" id="IPR035996">
    <property type="entry name" value="4pyrrol_Methylase_sf"/>
</dbReference>
<dbReference type="InterPro" id="IPR018063">
    <property type="entry name" value="SAM_MeTrfase_RsmI_CS"/>
</dbReference>
<evidence type="ECO:0000256" key="6">
    <source>
        <dbReference type="HAMAP-Rule" id="MF_01877"/>
    </source>
</evidence>
<comment type="caution">
    <text evidence="8">The sequence shown here is derived from an EMBL/GenBank/DDBJ whole genome shotgun (WGS) entry which is preliminary data.</text>
</comment>
<dbReference type="Gene3D" id="3.40.1010.10">
    <property type="entry name" value="Cobalt-precorrin-4 Transmethylase, Domain 1"/>
    <property type="match status" value="1"/>
</dbReference>
<sequence>MSGTLYLCATPIGNLGDITQRCLDTLAMVDLIAAEDTRQTVKLLNHFHISTKMTSYYEHNKRDKGAYLLSLLQEGKNIAVVSDAGTPGISDPGEELVAACIAQGIPVTSVPGAAAVISAVVTSGLATGRFCFEGFLSVNKKQRREHLLDIRDERRTMVFYEAPHKLRATLQDLYDTLGDRRISIARELTKKFEEICLMTLSQAIEKYEQTPPKGEFALVIEGKTEQDTEDYTDLPIEEHVKRYTDAGMSEMEAIKAAAKDRGLRKNEVYAMIKKR</sequence>
<dbReference type="AlphaFoldDB" id="A0A9D1SZY0"/>